<evidence type="ECO:0000313" key="2">
    <source>
        <dbReference type="Proteomes" id="UP000198828"/>
    </source>
</evidence>
<accession>A0A1H2Q127</accession>
<gene>
    <name evidence="1" type="ORF">SAMN05660923_00022</name>
</gene>
<organism evidence="1 2">
    <name type="scientific">Tepidimicrobium xylanilyticum</name>
    <dbReference type="NCBI Taxonomy" id="1123352"/>
    <lineage>
        <taxon>Bacteria</taxon>
        <taxon>Bacillati</taxon>
        <taxon>Bacillota</taxon>
        <taxon>Tissierellia</taxon>
        <taxon>Tissierellales</taxon>
        <taxon>Tepidimicrobiaceae</taxon>
        <taxon>Tepidimicrobium</taxon>
    </lineage>
</organism>
<protein>
    <submittedName>
        <fullName evidence="1">Large-conductance mechanosensitive channel, MscL</fullName>
    </submittedName>
</protein>
<dbReference type="SUPFAM" id="SSF81330">
    <property type="entry name" value="Gated mechanosensitive channel"/>
    <property type="match status" value="1"/>
</dbReference>
<dbReference type="Pfam" id="PF01741">
    <property type="entry name" value="MscL"/>
    <property type="match status" value="1"/>
</dbReference>
<dbReference type="Gene3D" id="1.10.1200.120">
    <property type="entry name" value="Large-conductance mechanosensitive channel, MscL, domain 1"/>
    <property type="match status" value="1"/>
</dbReference>
<dbReference type="RefSeq" id="WP_200773570.1">
    <property type="nucleotide sequence ID" value="NZ_BSYN01000001.1"/>
</dbReference>
<reference evidence="1 2" key="1">
    <citation type="submission" date="2016-10" db="EMBL/GenBank/DDBJ databases">
        <authorList>
            <person name="de Groot N.N."/>
        </authorList>
    </citation>
    <scope>NUCLEOTIDE SEQUENCE [LARGE SCALE GENOMIC DNA]</scope>
    <source>
        <strain evidence="1 2">DSM 23310</strain>
    </source>
</reference>
<dbReference type="Proteomes" id="UP000198828">
    <property type="component" value="Unassembled WGS sequence"/>
</dbReference>
<proteinExistence type="predicted"/>
<evidence type="ECO:0000313" key="1">
    <source>
        <dbReference type="EMBL" id="SDW00837.1"/>
    </source>
</evidence>
<dbReference type="EMBL" id="FNNG01000001">
    <property type="protein sequence ID" value="SDW00837.1"/>
    <property type="molecule type" value="Genomic_DNA"/>
</dbReference>
<dbReference type="InterPro" id="IPR036019">
    <property type="entry name" value="MscL_channel"/>
</dbReference>
<name>A0A1H2Q127_9FIRM</name>
<dbReference type="AlphaFoldDB" id="A0A1H2Q127"/>
<dbReference type="InterPro" id="IPR037673">
    <property type="entry name" value="MSC/AndL"/>
</dbReference>
<sequence length="52" mass="5865">MLKEFKNFALKGNMIEMAVGIIIGGAFKRWDFSNNVSFQILLISLFSPSNII</sequence>
<keyword evidence="2" id="KW-1185">Reference proteome</keyword>